<keyword evidence="3" id="KW-0202">Cytokine</keyword>
<dbReference type="CDD" id="cd00273">
    <property type="entry name" value="Chemokine_CXC"/>
    <property type="match status" value="1"/>
</dbReference>
<evidence type="ECO:0000256" key="5">
    <source>
        <dbReference type="SAM" id="SignalP"/>
    </source>
</evidence>
<dbReference type="SUPFAM" id="SSF54117">
    <property type="entry name" value="Interleukin 8-like chemokines"/>
    <property type="match status" value="1"/>
</dbReference>
<name>A0ABM5GKG8_9SAUR</name>
<dbReference type="Proteomes" id="UP001652642">
    <property type="component" value="Chromosome 5"/>
</dbReference>
<dbReference type="Gene3D" id="2.40.50.40">
    <property type="match status" value="1"/>
</dbReference>
<dbReference type="PANTHER" id="PTHR12015">
    <property type="entry name" value="SMALL INDUCIBLE CYTOKINE A"/>
    <property type="match status" value="1"/>
</dbReference>
<dbReference type="InterPro" id="IPR033899">
    <property type="entry name" value="CXC_Chemokine_domain"/>
</dbReference>
<comment type="similarity">
    <text evidence="2">Belongs to the intercrine alpha (chemokine CxC) family.</text>
</comment>
<evidence type="ECO:0000313" key="7">
    <source>
        <dbReference type="Proteomes" id="UP001652642"/>
    </source>
</evidence>
<evidence type="ECO:0000256" key="4">
    <source>
        <dbReference type="ARBA" id="ARBA00022525"/>
    </source>
</evidence>
<organism evidence="7 8">
    <name type="scientific">Pogona vitticeps</name>
    <name type="common">central bearded dragon</name>
    <dbReference type="NCBI Taxonomy" id="103695"/>
    <lineage>
        <taxon>Eukaryota</taxon>
        <taxon>Metazoa</taxon>
        <taxon>Chordata</taxon>
        <taxon>Craniata</taxon>
        <taxon>Vertebrata</taxon>
        <taxon>Euteleostomi</taxon>
        <taxon>Lepidosauria</taxon>
        <taxon>Squamata</taxon>
        <taxon>Bifurcata</taxon>
        <taxon>Unidentata</taxon>
        <taxon>Episquamata</taxon>
        <taxon>Toxicofera</taxon>
        <taxon>Iguania</taxon>
        <taxon>Acrodonta</taxon>
        <taxon>Agamidae</taxon>
        <taxon>Amphibolurinae</taxon>
        <taxon>Pogona</taxon>
    </lineage>
</organism>
<dbReference type="PRINTS" id="PR00437">
    <property type="entry name" value="SMALLCYTKCXC"/>
</dbReference>
<evidence type="ECO:0000256" key="2">
    <source>
        <dbReference type="ARBA" id="ARBA00010665"/>
    </source>
</evidence>
<proteinExistence type="inferred from homology"/>
<dbReference type="Pfam" id="PF00048">
    <property type="entry name" value="IL8"/>
    <property type="match status" value="1"/>
</dbReference>
<dbReference type="GeneID" id="140707654"/>
<evidence type="ECO:0000256" key="3">
    <source>
        <dbReference type="ARBA" id="ARBA00022514"/>
    </source>
</evidence>
<evidence type="ECO:0000256" key="1">
    <source>
        <dbReference type="ARBA" id="ARBA00004613"/>
    </source>
</evidence>
<keyword evidence="7" id="KW-1185">Reference proteome</keyword>
<feature type="signal peptide" evidence="5">
    <location>
        <begin position="1"/>
        <end position="22"/>
    </location>
</feature>
<dbReference type="InterPro" id="IPR036048">
    <property type="entry name" value="Interleukin_8-like_sf"/>
</dbReference>
<dbReference type="InterPro" id="IPR001089">
    <property type="entry name" value="Chemokine_CXC"/>
</dbReference>
<keyword evidence="4" id="KW-0964">Secreted</keyword>
<evidence type="ECO:0000259" key="6">
    <source>
        <dbReference type="SMART" id="SM00199"/>
    </source>
</evidence>
<accession>A0ABM5GKG8</accession>
<sequence length="97" mass="11168">MGAKHLVLFLALCLACHVMVASIDMETSMAHMGRCRCLKFTTSAFSPKQIKSIKVIPRGIRCQRMEVILTTKNDWKICVRHNTPWVLRLLKQVTKRQ</sequence>
<reference evidence="8" key="1">
    <citation type="submission" date="2025-08" db="UniProtKB">
        <authorList>
            <consortium name="RefSeq"/>
        </authorList>
    </citation>
    <scope>IDENTIFICATION</scope>
</reference>
<feature type="chain" id="PRO_5047123118" evidence="5">
    <location>
        <begin position="23"/>
        <end position="97"/>
    </location>
</feature>
<dbReference type="InterPro" id="IPR039809">
    <property type="entry name" value="Chemokine_b/g/d"/>
</dbReference>
<dbReference type="SMART" id="SM00199">
    <property type="entry name" value="SCY"/>
    <property type="match status" value="1"/>
</dbReference>
<gene>
    <name evidence="8" type="primary">LOC140707654</name>
</gene>
<dbReference type="RefSeq" id="XP_072858154.1">
    <property type="nucleotide sequence ID" value="XM_073002053.1"/>
</dbReference>
<protein>
    <submittedName>
        <fullName evidence="8">Alveolar macrophage chemotactic factor-like</fullName>
    </submittedName>
</protein>
<comment type="subcellular location">
    <subcellularLocation>
        <location evidence="1">Secreted</location>
    </subcellularLocation>
</comment>
<keyword evidence="5" id="KW-0732">Signal</keyword>
<dbReference type="InterPro" id="IPR001811">
    <property type="entry name" value="Chemokine_IL8-like_dom"/>
</dbReference>
<feature type="domain" description="Chemokine interleukin-8-like" evidence="6">
    <location>
        <begin position="32"/>
        <end position="93"/>
    </location>
</feature>
<evidence type="ECO:0000313" key="8">
    <source>
        <dbReference type="RefSeq" id="XP_072858154.1"/>
    </source>
</evidence>